<dbReference type="FunFam" id="3.40.50.300:FF:000522">
    <property type="entry name" value="Gluconokinase"/>
    <property type="match status" value="1"/>
</dbReference>
<sequence>MSEKQDAPSRPIHIVVMGVSGCGKSAVSKALRDRLGLTMAEGDDFHSQASIDTMSRGIPLTDADRLPWLELINRWMLHRDALGESTVVSCSALKRSYRNILRKGVPVFFIHLVGSQKLIQQRVNARKGHFMPATLLPSQFADLEPLQPDEPGIEVSVQGTREAMIQRSIDAVRTHAQFEESSSS</sequence>
<dbReference type="RefSeq" id="WP_369344686.1">
    <property type="nucleotide sequence ID" value="NZ_CP129674.1"/>
</dbReference>
<keyword evidence="4 10" id="KW-0808">Transferase</keyword>
<dbReference type="GO" id="GO:0005737">
    <property type="term" value="C:cytoplasm"/>
    <property type="evidence" value="ECO:0007669"/>
    <property type="project" value="TreeGrafter"/>
</dbReference>
<dbReference type="InterPro" id="IPR027417">
    <property type="entry name" value="P-loop_NTPase"/>
</dbReference>
<evidence type="ECO:0000256" key="4">
    <source>
        <dbReference type="ARBA" id="ARBA00022679"/>
    </source>
</evidence>
<accession>A0AB39U846</accession>
<reference evidence="11" key="1">
    <citation type="submission" date="2023-07" db="EMBL/GenBank/DDBJ databases">
        <title>Bifidobacterium aquikefiriaerophilum sp. nov. and Bifidobacterium eccum sp. nov., isolated from water kefir.</title>
        <authorList>
            <person name="Breselge S."/>
            <person name="Bellassi P."/>
            <person name="Barcenilla C."/>
            <person name="Alvarez-Ordonez A."/>
            <person name="Morelli L."/>
            <person name="Cotter P.D."/>
        </authorList>
    </citation>
    <scope>NUCLEOTIDE SEQUENCE</scope>
    <source>
        <strain evidence="11">WK041_4_12</strain>
    </source>
</reference>
<comment type="catalytic activity">
    <reaction evidence="9 10">
        <text>D-gluconate + ATP = 6-phospho-D-gluconate + ADP + H(+)</text>
        <dbReference type="Rhea" id="RHEA:19433"/>
        <dbReference type="ChEBI" id="CHEBI:15378"/>
        <dbReference type="ChEBI" id="CHEBI:18391"/>
        <dbReference type="ChEBI" id="CHEBI:30616"/>
        <dbReference type="ChEBI" id="CHEBI:58759"/>
        <dbReference type="ChEBI" id="CHEBI:456216"/>
        <dbReference type="EC" id="2.7.1.12"/>
    </reaction>
</comment>
<evidence type="ECO:0000313" key="11">
    <source>
        <dbReference type="EMBL" id="XDS45149.1"/>
    </source>
</evidence>
<organism evidence="11">
    <name type="scientific">Bifidobacterium aquikefiricola</name>
    <dbReference type="NCBI Taxonomy" id="3059038"/>
    <lineage>
        <taxon>Bacteria</taxon>
        <taxon>Bacillati</taxon>
        <taxon>Actinomycetota</taxon>
        <taxon>Actinomycetes</taxon>
        <taxon>Bifidobacteriales</taxon>
        <taxon>Bifidobacteriaceae</taxon>
        <taxon>Bifidobacterium</taxon>
    </lineage>
</organism>
<dbReference type="EC" id="2.7.1.12" evidence="3 10"/>
<dbReference type="GO" id="GO:0046316">
    <property type="term" value="F:gluconokinase activity"/>
    <property type="evidence" value="ECO:0007669"/>
    <property type="project" value="UniProtKB-EC"/>
</dbReference>
<dbReference type="PANTHER" id="PTHR43442:SF3">
    <property type="entry name" value="GLUCONOKINASE-RELATED"/>
    <property type="match status" value="1"/>
</dbReference>
<name>A0AB39U846_9BIFI</name>
<keyword evidence="7 10" id="KW-0067">ATP-binding</keyword>
<evidence type="ECO:0000256" key="9">
    <source>
        <dbReference type="ARBA" id="ARBA00048090"/>
    </source>
</evidence>
<keyword evidence="8" id="KW-0311">Gluconate utilization</keyword>
<evidence type="ECO:0000256" key="6">
    <source>
        <dbReference type="ARBA" id="ARBA00022777"/>
    </source>
</evidence>
<evidence type="ECO:0000256" key="10">
    <source>
        <dbReference type="RuleBase" id="RU363066"/>
    </source>
</evidence>
<comment type="pathway">
    <text evidence="1">Carbohydrate acid metabolism.</text>
</comment>
<proteinExistence type="inferred from homology"/>
<dbReference type="InterPro" id="IPR006001">
    <property type="entry name" value="Therm_gnt_kin"/>
</dbReference>
<protein>
    <recommendedName>
        <fullName evidence="3 10">Gluconokinase</fullName>
        <ecNumber evidence="3 10">2.7.1.12</ecNumber>
    </recommendedName>
</protein>
<dbReference type="PROSITE" id="PS51257">
    <property type="entry name" value="PROKAR_LIPOPROTEIN"/>
    <property type="match status" value="1"/>
</dbReference>
<dbReference type="PANTHER" id="PTHR43442">
    <property type="entry name" value="GLUCONOKINASE-RELATED"/>
    <property type="match status" value="1"/>
</dbReference>
<dbReference type="KEGG" id="baqk:QN215_03245"/>
<dbReference type="SUPFAM" id="SSF52540">
    <property type="entry name" value="P-loop containing nucleoside triphosphate hydrolases"/>
    <property type="match status" value="1"/>
</dbReference>
<gene>
    <name evidence="11" type="ORF">QN215_03245</name>
</gene>
<evidence type="ECO:0000256" key="1">
    <source>
        <dbReference type="ARBA" id="ARBA00004761"/>
    </source>
</evidence>
<evidence type="ECO:0000256" key="7">
    <source>
        <dbReference type="ARBA" id="ARBA00022840"/>
    </source>
</evidence>
<evidence type="ECO:0000256" key="5">
    <source>
        <dbReference type="ARBA" id="ARBA00022741"/>
    </source>
</evidence>
<dbReference type="CDD" id="cd02021">
    <property type="entry name" value="GntK"/>
    <property type="match status" value="1"/>
</dbReference>
<keyword evidence="5 10" id="KW-0547">Nucleotide-binding</keyword>
<dbReference type="GO" id="GO:0005524">
    <property type="term" value="F:ATP binding"/>
    <property type="evidence" value="ECO:0007669"/>
    <property type="project" value="UniProtKB-KW"/>
</dbReference>
<dbReference type="GO" id="GO:0019521">
    <property type="term" value="P:D-gluconate metabolic process"/>
    <property type="evidence" value="ECO:0007669"/>
    <property type="project" value="UniProtKB-KW"/>
</dbReference>
<dbReference type="AlphaFoldDB" id="A0AB39U846"/>
<evidence type="ECO:0000256" key="3">
    <source>
        <dbReference type="ARBA" id="ARBA00012054"/>
    </source>
</evidence>
<dbReference type="NCBIfam" id="TIGR01313">
    <property type="entry name" value="therm_gnt_kin"/>
    <property type="match status" value="1"/>
</dbReference>
<evidence type="ECO:0000256" key="2">
    <source>
        <dbReference type="ARBA" id="ARBA00008420"/>
    </source>
</evidence>
<keyword evidence="6 10" id="KW-0418">Kinase</keyword>
<evidence type="ECO:0000256" key="8">
    <source>
        <dbReference type="ARBA" id="ARBA00023064"/>
    </source>
</evidence>
<comment type="similarity">
    <text evidence="2 10">Belongs to the gluconokinase GntK/GntV family.</text>
</comment>
<dbReference type="Gene3D" id="3.40.50.300">
    <property type="entry name" value="P-loop containing nucleotide triphosphate hydrolases"/>
    <property type="match status" value="1"/>
</dbReference>
<dbReference type="EMBL" id="CP129674">
    <property type="protein sequence ID" value="XDS45149.1"/>
    <property type="molecule type" value="Genomic_DNA"/>
</dbReference>